<accession>A0ABV7YAT4</accession>
<dbReference type="SUPFAM" id="SSF116726">
    <property type="entry name" value="TrkA C-terminal domain-like"/>
    <property type="match status" value="1"/>
</dbReference>
<protein>
    <submittedName>
        <fullName evidence="3">Potassium channel family protein</fullName>
    </submittedName>
</protein>
<dbReference type="PANTHER" id="PTHR43833:SF7">
    <property type="entry name" value="KTR SYSTEM POTASSIUM UPTAKE PROTEIN C"/>
    <property type="match status" value="1"/>
</dbReference>
<dbReference type="PROSITE" id="PS51201">
    <property type="entry name" value="RCK_N"/>
    <property type="match status" value="1"/>
</dbReference>
<keyword evidence="3" id="KW-0406">Ion transport</keyword>
<dbReference type="GO" id="GO:0034220">
    <property type="term" value="P:monoatomic ion transmembrane transport"/>
    <property type="evidence" value="ECO:0007669"/>
    <property type="project" value="UniProtKB-KW"/>
</dbReference>
<dbReference type="InterPro" id="IPR036721">
    <property type="entry name" value="RCK_C_sf"/>
</dbReference>
<dbReference type="Pfam" id="PF02254">
    <property type="entry name" value="TrkA_N"/>
    <property type="match status" value="1"/>
</dbReference>
<reference evidence="4" key="1">
    <citation type="journal article" date="2019" name="Int. J. Syst. Evol. Microbiol.">
        <title>The Global Catalogue of Microorganisms (GCM) 10K type strain sequencing project: providing services to taxonomists for standard genome sequencing and annotation.</title>
        <authorList>
            <consortium name="The Broad Institute Genomics Platform"/>
            <consortium name="The Broad Institute Genome Sequencing Center for Infectious Disease"/>
            <person name="Wu L."/>
            <person name="Ma J."/>
        </authorList>
    </citation>
    <scope>NUCLEOTIDE SEQUENCE [LARGE SCALE GENOMIC DNA]</scope>
    <source>
        <strain evidence="4">CGMCC 4.7241</strain>
    </source>
</reference>
<dbReference type="Gene3D" id="3.40.50.720">
    <property type="entry name" value="NAD(P)-binding Rossmann-like Domain"/>
    <property type="match status" value="1"/>
</dbReference>
<keyword evidence="4" id="KW-1185">Reference proteome</keyword>
<dbReference type="SUPFAM" id="SSF51735">
    <property type="entry name" value="NAD(P)-binding Rossmann-fold domains"/>
    <property type="match status" value="1"/>
</dbReference>
<dbReference type="InterPro" id="IPR036291">
    <property type="entry name" value="NAD(P)-bd_dom_sf"/>
</dbReference>
<dbReference type="Pfam" id="PF02080">
    <property type="entry name" value="TrkA_C"/>
    <property type="match status" value="1"/>
</dbReference>
<name>A0ABV7YAT4_9ACTN</name>
<dbReference type="PROSITE" id="PS51202">
    <property type="entry name" value="RCK_C"/>
    <property type="match status" value="1"/>
</dbReference>
<dbReference type="Proteomes" id="UP001595699">
    <property type="component" value="Unassembled WGS sequence"/>
</dbReference>
<dbReference type="Gene3D" id="3.30.70.1450">
    <property type="entry name" value="Regulator of K+ conductance, C-terminal domain"/>
    <property type="match status" value="1"/>
</dbReference>
<dbReference type="EMBL" id="JBHRZH010000010">
    <property type="protein sequence ID" value="MFC3761853.1"/>
    <property type="molecule type" value="Genomic_DNA"/>
</dbReference>
<dbReference type="InterPro" id="IPR050721">
    <property type="entry name" value="Trk_Ktr_HKT_K-transport"/>
</dbReference>
<evidence type="ECO:0000313" key="3">
    <source>
        <dbReference type="EMBL" id="MFC3761853.1"/>
    </source>
</evidence>
<feature type="domain" description="RCK N-terminal" evidence="1">
    <location>
        <begin position="14"/>
        <end position="136"/>
    </location>
</feature>
<evidence type="ECO:0000313" key="4">
    <source>
        <dbReference type="Proteomes" id="UP001595699"/>
    </source>
</evidence>
<dbReference type="PANTHER" id="PTHR43833">
    <property type="entry name" value="POTASSIUM CHANNEL PROTEIN 2-RELATED-RELATED"/>
    <property type="match status" value="1"/>
</dbReference>
<evidence type="ECO:0000259" key="2">
    <source>
        <dbReference type="PROSITE" id="PS51202"/>
    </source>
</evidence>
<keyword evidence="3" id="KW-0407">Ion channel</keyword>
<dbReference type="InterPro" id="IPR006037">
    <property type="entry name" value="RCK_C"/>
</dbReference>
<proteinExistence type="predicted"/>
<evidence type="ECO:0000259" key="1">
    <source>
        <dbReference type="PROSITE" id="PS51201"/>
    </source>
</evidence>
<dbReference type="InterPro" id="IPR003148">
    <property type="entry name" value="RCK_N"/>
</dbReference>
<comment type="caution">
    <text evidence="3">The sequence shown here is derived from an EMBL/GenBank/DDBJ whole genome shotgun (WGS) entry which is preliminary data.</text>
</comment>
<sequence>MARKQLVENAKLPRGGVVVIGLGRFGGALAESLVRLGHEVLAIDENRDLVQTWSDRLTHVVEADSTDANALRQLGVGDLEHAVVGIGTDIEASVLTVLALEEVGVEQIWAKAITRKHGRILERTGAHHVVYPEAAMGERVAHLVTGKMIDFIEFDDGFAIAKTTAPAEADGKTLAQAALRTKYGITVVGVKRPATDFTYARPETMIRSRDILIVSGPTDLVERFAALT</sequence>
<keyword evidence="3" id="KW-0813">Transport</keyword>
<dbReference type="RefSeq" id="WP_239553866.1">
    <property type="nucleotide sequence ID" value="NZ_JAFBCM010000001.1"/>
</dbReference>
<gene>
    <name evidence="3" type="ORF">ACFOUW_13495</name>
</gene>
<organism evidence="3 4">
    <name type="scientific">Tenggerimyces flavus</name>
    <dbReference type="NCBI Taxonomy" id="1708749"/>
    <lineage>
        <taxon>Bacteria</taxon>
        <taxon>Bacillati</taxon>
        <taxon>Actinomycetota</taxon>
        <taxon>Actinomycetes</taxon>
        <taxon>Propionibacteriales</taxon>
        <taxon>Nocardioidaceae</taxon>
        <taxon>Tenggerimyces</taxon>
    </lineage>
</organism>
<feature type="domain" description="RCK C-terminal" evidence="2">
    <location>
        <begin position="146"/>
        <end position="228"/>
    </location>
</feature>